<dbReference type="AlphaFoldDB" id="A0A6G1PCD6"/>
<accession>A0A6G1PCD6</accession>
<gene>
    <name evidence="1" type="ORF">EXN66_Car003633</name>
</gene>
<organism evidence="1 2">
    <name type="scientific">Channa argus</name>
    <name type="common">Northern snakehead</name>
    <name type="synonym">Ophicephalus argus</name>
    <dbReference type="NCBI Taxonomy" id="215402"/>
    <lineage>
        <taxon>Eukaryota</taxon>
        <taxon>Metazoa</taxon>
        <taxon>Chordata</taxon>
        <taxon>Craniata</taxon>
        <taxon>Vertebrata</taxon>
        <taxon>Euteleostomi</taxon>
        <taxon>Actinopterygii</taxon>
        <taxon>Neopterygii</taxon>
        <taxon>Teleostei</taxon>
        <taxon>Neoteleostei</taxon>
        <taxon>Acanthomorphata</taxon>
        <taxon>Anabantaria</taxon>
        <taxon>Anabantiformes</taxon>
        <taxon>Channoidei</taxon>
        <taxon>Channidae</taxon>
        <taxon>Channa</taxon>
    </lineage>
</organism>
<keyword evidence="2" id="KW-1185">Reference proteome</keyword>
<reference evidence="2" key="2">
    <citation type="submission" date="2019-02" db="EMBL/GenBank/DDBJ databases">
        <title>Opniocepnalus argus Var Kimnra genome.</title>
        <authorList>
            <person name="Zhou C."/>
            <person name="Xiao S."/>
        </authorList>
    </citation>
    <scope>NUCLEOTIDE SEQUENCE [LARGE SCALE GENOMIC DNA]</scope>
</reference>
<evidence type="ECO:0000313" key="1">
    <source>
        <dbReference type="EMBL" id="KAF3687961.1"/>
    </source>
</evidence>
<evidence type="ECO:0000313" key="2">
    <source>
        <dbReference type="Proteomes" id="UP000503349"/>
    </source>
</evidence>
<protein>
    <submittedName>
        <fullName evidence="1">Uncharacterized protein</fullName>
    </submittedName>
</protein>
<reference evidence="1 2" key="1">
    <citation type="submission" date="2019-02" db="EMBL/GenBank/DDBJ databases">
        <title>Opniocepnalus argus genome.</title>
        <authorList>
            <person name="Zhou C."/>
            <person name="Xiao S."/>
        </authorList>
    </citation>
    <scope>NUCLEOTIDE SEQUENCE [LARGE SCALE GENOMIC DNA]</scope>
    <source>
        <strain evidence="1">OARG1902GOOAL</strain>
        <tissue evidence="1">Muscle</tissue>
    </source>
</reference>
<dbReference type="EMBL" id="CM015714">
    <property type="protein sequence ID" value="KAF3687961.1"/>
    <property type="molecule type" value="Genomic_DNA"/>
</dbReference>
<sequence length="112" mass="12552">MEVEPGSAHLPTVATRPFCCQRLLPQSLTLRPPYRASISWDDSINLDLNYAMQHLNSLSCALTSVHQQLHNLSGLLTTPPQSTLSPTDMCKTTRRNKPCSLFRGTAVQHNWH</sequence>
<name>A0A6G1PCD6_CHAAH</name>
<dbReference type="Proteomes" id="UP000503349">
    <property type="component" value="Chromosome 3"/>
</dbReference>
<proteinExistence type="predicted"/>